<evidence type="ECO:0000313" key="2">
    <source>
        <dbReference type="Proteomes" id="UP000054560"/>
    </source>
</evidence>
<name>A0A0L0F078_9EUKA</name>
<reference evidence="1 2" key="1">
    <citation type="submission" date="2011-02" db="EMBL/GenBank/DDBJ databases">
        <title>The Genome Sequence of Sphaeroforma arctica JP610.</title>
        <authorList>
            <consortium name="The Broad Institute Genome Sequencing Platform"/>
            <person name="Russ C."/>
            <person name="Cuomo C."/>
            <person name="Young S.K."/>
            <person name="Zeng Q."/>
            <person name="Gargeya S."/>
            <person name="Alvarado L."/>
            <person name="Berlin A."/>
            <person name="Chapman S.B."/>
            <person name="Chen Z."/>
            <person name="Freedman E."/>
            <person name="Gellesch M."/>
            <person name="Goldberg J."/>
            <person name="Griggs A."/>
            <person name="Gujja S."/>
            <person name="Heilman E."/>
            <person name="Heiman D."/>
            <person name="Howarth C."/>
            <person name="Mehta T."/>
            <person name="Neiman D."/>
            <person name="Pearson M."/>
            <person name="Roberts A."/>
            <person name="Saif S."/>
            <person name="Shea T."/>
            <person name="Shenoy N."/>
            <person name="Sisk P."/>
            <person name="Stolte C."/>
            <person name="Sykes S."/>
            <person name="White J."/>
            <person name="Yandava C."/>
            <person name="Burger G."/>
            <person name="Gray M.W."/>
            <person name="Holland P.W.H."/>
            <person name="King N."/>
            <person name="Lang F.B.F."/>
            <person name="Roger A.J."/>
            <person name="Ruiz-Trillo I."/>
            <person name="Haas B."/>
            <person name="Nusbaum C."/>
            <person name="Birren B."/>
        </authorList>
    </citation>
    <scope>NUCLEOTIDE SEQUENCE [LARGE SCALE GENOMIC DNA]</scope>
    <source>
        <strain evidence="1 2">JP610</strain>
    </source>
</reference>
<dbReference type="EMBL" id="KQ254482">
    <property type="protein sequence ID" value="KNC69548.1"/>
    <property type="molecule type" value="Genomic_DNA"/>
</dbReference>
<dbReference type="Proteomes" id="UP000054560">
    <property type="component" value="Unassembled WGS sequence"/>
</dbReference>
<proteinExistence type="predicted"/>
<protein>
    <submittedName>
        <fullName evidence="1">Uncharacterized protein</fullName>
    </submittedName>
</protein>
<gene>
    <name evidence="1" type="ORF">SARC_17942</name>
</gene>
<dbReference type="RefSeq" id="XP_014143450.1">
    <property type="nucleotide sequence ID" value="XM_014287975.1"/>
</dbReference>
<dbReference type="GeneID" id="25918446"/>
<sequence length="65" mass="7365">MGGEDENAGDNARPVKHTLADVPNVSFWHFLRVAVLSDEQPSEQATEQKAKQVTDFFHTPYHLEK</sequence>
<keyword evidence="2" id="KW-1185">Reference proteome</keyword>
<organism evidence="1 2">
    <name type="scientific">Sphaeroforma arctica JP610</name>
    <dbReference type="NCBI Taxonomy" id="667725"/>
    <lineage>
        <taxon>Eukaryota</taxon>
        <taxon>Ichthyosporea</taxon>
        <taxon>Ichthyophonida</taxon>
        <taxon>Sphaeroforma</taxon>
    </lineage>
</organism>
<feature type="non-terminal residue" evidence="1">
    <location>
        <position position="65"/>
    </location>
</feature>
<accession>A0A0L0F078</accession>
<dbReference type="AlphaFoldDB" id="A0A0L0F078"/>
<evidence type="ECO:0000313" key="1">
    <source>
        <dbReference type="EMBL" id="KNC69548.1"/>
    </source>
</evidence>